<dbReference type="GO" id="GO:0008202">
    <property type="term" value="P:steroid metabolic process"/>
    <property type="evidence" value="ECO:0007669"/>
    <property type="project" value="TreeGrafter"/>
</dbReference>
<keyword evidence="1" id="KW-0560">Oxidoreductase</keyword>
<sequence length="365" mass="41886">MDRWFIIWCIYCACTALTFDLTCLIAPFLQRYCYLVAKTLFCVVVGHWLFIFTHERIFKKRINPNGKAVFITGCDSGFGYQLAKQLDSYGYRVFAGCLFPENGGAAELKRGCSDKLSILHVDVTKDESMQKAKEYVLKNLESYDLWALVNNAAIYKGFSIEFSKMSDFQESLEVNSLGQVRVTRAFLPLLRECKGRIINVNSLVGRLANPHMAAYVMSKFASVAFTECLRREMEPWGIKVISIEPELFKTPLTNKENMKKYIESICRRVETGIKFDYGDLYMDRIKTMITDLFETSSSKTYIVTDAIEAAISTENPCSVYRPSANIIRHILWYYLEKLPSHVSDTVYKITCIIWKIPAPKTVRKS</sequence>
<proteinExistence type="inferred from homology"/>
<dbReference type="InterPro" id="IPR002347">
    <property type="entry name" value="SDR_fam"/>
</dbReference>
<dbReference type="Proteomes" id="UP001497382">
    <property type="component" value="Unassembled WGS sequence"/>
</dbReference>
<evidence type="ECO:0000313" key="5">
    <source>
        <dbReference type="Proteomes" id="UP001497382"/>
    </source>
</evidence>
<keyword evidence="5" id="KW-1185">Reference proteome</keyword>
<dbReference type="Gene3D" id="3.40.50.720">
    <property type="entry name" value="NAD(P)-binding Rossmann-like Domain"/>
    <property type="match status" value="1"/>
</dbReference>
<accession>A0AAV2A8B5</accession>
<dbReference type="PANTHER" id="PTHR43313:SF36">
    <property type="entry name" value="D-BETA-HYDROXYBUTYRATE DEHYDROGENASE, MITOCHONDRIAL"/>
    <property type="match status" value="1"/>
</dbReference>
<dbReference type="AlphaFoldDB" id="A0AAV2A8B5"/>
<evidence type="ECO:0000313" key="4">
    <source>
        <dbReference type="EMBL" id="CAL1280252.1"/>
    </source>
</evidence>
<gene>
    <name evidence="4" type="ORF">LARSCL_LOCUS10854</name>
</gene>
<feature type="transmembrane region" description="Helical" evidence="3">
    <location>
        <begin position="5"/>
        <end position="29"/>
    </location>
</feature>
<dbReference type="PRINTS" id="PR00080">
    <property type="entry name" value="SDRFAMILY"/>
</dbReference>
<comment type="caution">
    <text evidence="4">The sequence shown here is derived from an EMBL/GenBank/DDBJ whole genome shotgun (WGS) entry which is preliminary data.</text>
</comment>
<dbReference type="Pfam" id="PF00106">
    <property type="entry name" value="adh_short"/>
    <property type="match status" value="1"/>
</dbReference>
<keyword evidence="3" id="KW-0472">Membrane</keyword>
<name>A0AAV2A8B5_9ARAC</name>
<dbReference type="GO" id="GO:0016491">
    <property type="term" value="F:oxidoreductase activity"/>
    <property type="evidence" value="ECO:0007669"/>
    <property type="project" value="UniProtKB-KW"/>
</dbReference>
<dbReference type="InterPro" id="IPR036291">
    <property type="entry name" value="NAD(P)-bd_dom_sf"/>
</dbReference>
<keyword evidence="3" id="KW-0812">Transmembrane</keyword>
<reference evidence="4 5" key="1">
    <citation type="submission" date="2024-04" db="EMBL/GenBank/DDBJ databases">
        <authorList>
            <person name="Rising A."/>
            <person name="Reimegard J."/>
            <person name="Sonavane S."/>
            <person name="Akerstrom W."/>
            <person name="Nylinder S."/>
            <person name="Hedman E."/>
            <person name="Kallberg Y."/>
        </authorList>
    </citation>
    <scope>NUCLEOTIDE SEQUENCE [LARGE SCALE GENOMIC DNA]</scope>
</reference>
<keyword evidence="3" id="KW-1133">Transmembrane helix</keyword>
<dbReference type="PANTHER" id="PTHR43313">
    <property type="entry name" value="SHORT-CHAIN DEHYDROGENASE/REDUCTASE FAMILY 9C"/>
    <property type="match status" value="1"/>
</dbReference>
<feature type="transmembrane region" description="Helical" evidence="3">
    <location>
        <begin position="35"/>
        <end position="52"/>
    </location>
</feature>
<evidence type="ECO:0000256" key="2">
    <source>
        <dbReference type="RuleBase" id="RU000363"/>
    </source>
</evidence>
<comment type="similarity">
    <text evidence="2">Belongs to the short-chain dehydrogenases/reductases (SDR) family.</text>
</comment>
<evidence type="ECO:0000256" key="3">
    <source>
        <dbReference type="SAM" id="Phobius"/>
    </source>
</evidence>
<dbReference type="InterPro" id="IPR020904">
    <property type="entry name" value="Sc_DH/Rdtase_CS"/>
</dbReference>
<dbReference type="SUPFAM" id="SSF51735">
    <property type="entry name" value="NAD(P)-binding Rossmann-fold domains"/>
    <property type="match status" value="1"/>
</dbReference>
<dbReference type="PRINTS" id="PR00081">
    <property type="entry name" value="GDHRDH"/>
</dbReference>
<evidence type="ECO:0000256" key="1">
    <source>
        <dbReference type="ARBA" id="ARBA00023002"/>
    </source>
</evidence>
<protein>
    <submittedName>
        <fullName evidence="4">Uncharacterized protein</fullName>
    </submittedName>
</protein>
<organism evidence="4 5">
    <name type="scientific">Larinioides sclopetarius</name>
    <dbReference type="NCBI Taxonomy" id="280406"/>
    <lineage>
        <taxon>Eukaryota</taxon>
        <taxon>Metazoa</taxon>
        <taxon>Ecdysozoa</taxon>
        <taxon>Arthropoda</taxon>
        <taxon>Chelicerata</taxon>
        <taxon>Arachnida</taxon>
        <taxon>Araneae</taxon>
        <taxon>Araneomorphae</taxon>
        <taxon>Entelegynae</taxon>
        <taxon>Araneoidea</taxon>
        <taxon>Araneidae</taxon>
        <taxon>Larinioides</taxon>
    </lineage>
</organism>
<dbReference type="EMBL" id="CAXIEN010000129">
    <property type="protein sequence ID" value="CAL1280252.1"/>
    <property type="molecule type" value="Genomic_DNA"/>
</dbReference>
<dbReference type="PROSITE" id="PS00061">
    <property type="entry name" value="ADH_SHORT"/>
    <property type="match status" value="1"/>
</dbReference>